<comment type="caution">
    <text evidence="3">The sequence shown here is derived from an EMBL/GenBank/DDBJ whole genome shotgun (WGS) entry which is preliminary data.</text>
</comment>
<dbReference type="EC" id="1.-.-.-" evidence="3"/>
<dbReference type="FunFam" id="3.40.50.720:FF:000084">
    <property type="entry name" value="Short-chain dehydrogenase reductase"/>
    <property type="match status" value="1"/>
</dbReference>
<dbReference type="Gene3D" id="3.40.50.720">
    <property type="entry name" value="NAD(P)-binding Rossmann-like Domain"/>
    <property type="match status" value="1"/>
</dbReference>
<dbReference type="SUPFAM" id="SSF51735">
    <property type="entry name" value="NAD(P)-binding Rossmann-fold domains"/>
    <property type="match status" value="1"/>
</dbReference>
<name>A0A4Z0JET4_9LACO</name>
<evidence type="ECO:0000313" key="3">
    <source>
        <dbReference type="EMBL" id="TGD21175.1"/>
    </source>
</evidence>
<sequence length="265" mass="27689">MGKLTNKVAVVTGAAMGNGLGISKVLAKHGAKIALVDISDQLDSTVKKLQAQGVDCIGVHMNVADTQSVTAGVKEIIQHFGTIDCLMNNAGIIKLGSLLNTSDEERDQQFDVNIKGVWNVTKAVLPTMIENKKGRICNMSSVTGVMVADEGECAYATTKAAIMGFTRACAREVAKYDITVNAILPGYIQTPMADAIANESTPDDPSQTTKGIADAVPLGKRLGTIEEVGELAAFLLSDEASYMTATPVVIDGGSTLPETVSVGAE</sequence>
<evidence type="ECO:0000256" key="1">
    <source>
        <dbReference type="ARBA" id="ARBA00006484"/>
    </source>
</evidence>
<reference evidence="3 4" key="1">
    <citation type="submission" date="2018-10" db="EMBL/GenBank/DDBJ databases">
        <title>Lactobacillus sp. R7 and Lactobacillus sp. R19 isolated from fermented mustard green product of Taiwan.</title>
        <authorList>
            <person name="Lin S.-T."/>
        </authorList>
    </citation>
    <scope>NUCLEOTIDE SEQUENCE [LARGE SCALE GENOMIC DNA]</scope>
    <source>
        <strain evidence="3 4">BCRC 81127</strain>
    </source>
</reference>
<dbReference type="PRINTS" id="PR00081">
    <property type="entry name" value="GDHRDH"/>
</dbReference>
<dbReference type="PRINTS" id="PR00080">
    <property type="entry name" value="SDRFAMILY"/>
</dbReference>
<gene>
    <name evidence="3" type="primary">ucpA</name>
    <name evidence="3" type="ORF">EGT49_11910</name>
</gene>
<dbReference type="NCBIfam" id="NF006080">
    <property type="entry name" value="PRK08226.1"/>
    <property type="match status" value="1"/>
</dbReference>
<keyword evidence="2 3" id="KW-0560">Oxidoreductase</keyword>
<protein>
    <submittedName>
        <fullName evidence="3">SDR family oxidoreductase UcpA</fullName>
        <ecNumber evidence="3">1.-.-.-</ecNumber>
    </submittedName>
</protein>
<evidence type="ECO:0000256" key="2">
    <source>
        <dbReference type="ARBA" id="ARBA00023002"/>
    </source>
</evidence>
<dbReference type="PANTHER" id="PTHR42879:SF2">
    <property type="entry name" value="3-OXOACYL-[ACYL-CARRIER-PROTEIN] REDUCTASE FABG"/>
    <property type="match status" value="1"/>
</dbReference>
<dbReference type="AlphaFoldDB" id="A0A4Z0JET4"/>
<dbReference type="RefSeq" id="WP_135374566.1">
    <property type="nucleotide sequence ID" value="NZ_RKLY01000044.1"/>
</dbReference>
<organism evidence="3 4">
    <name type="scientific">Companilactobacillus suantsaicola</name>
    <dbReference type="NCBI Taxonomy" id="2487723"/>
    <lineage>
        <taxon>Bacteria</taxon>
        <taxon>Bacillati</taxon>
        <taxon>Bacillota</taxon>
        <taxon>Bacilli</taxon>
        <taxon>Lactobacillales</taxon>
        <taxon>Lactobacillaceae</taxon>
        <taxon>Companilactobacillus</taxon>
    </lineage>
</organism>
<dbReference type="Proteomes" id="UP000298021">
    <property type="component" value="Unassembled WGS sequence"/>
</dbReference>
<dbReference type="EMBL" id="RKLY01000044">
    <property type="protein sequence ID" value="TGD21175.1"/>
    <property type="molecule type" value="Genomic_DNA"/>
</dbReference>
<dbReference type="InterPro" id="IPR036291">
    <property type="entry name" value="NAD(P)-bd_dom_sf"/>
</dbReference>
<dbReference type="OrthoDB" id="9804774at2"/>
<evidence type="ECO:0000313" key="4">
    <source>
        <dbReference type="Proteomes" id="UP000298021"/>
    </source>
</evidence>
<comment type="similarity">
    <text evidence="1">Belongs to the short-chain dehydrogenases/reductases (SDR) family.</text>
</comment>
<dbReference type="GO" id="GO:0008206">
    <property type="term" value="P:bile acid metabolic process"/>
    <property type="evidence" value="ECO:0007669"/>
    <property type="project" value="UniProtKB-ARBA"/>
</dbReference>
<proteinExistence type="inferred from homology"/>
<keyword evidence="4" id="KW-1185">Reference proteome</keyword>
<dbReference type="InterPro" id="IPR050259">
    <property type="entry name" value="SDR"/>
</dbReference>
<dbReference type="Pfam" id="PF13561">
    <property type="entry name" value="adh_short_C2"/>
    <property type="match status" value="1"/>
</dbReference>
<dbReference type="GO" id="GO:0016491">
    <property type="term" value="F:oxidoreductase activity"/>
    <property type="evidence" value="ECO:0007669"/>
    <property type="project" value="UniProtKB-KW"/>
</dbReference>
<accession>A0A4Z0JET4</accession>
<dbReference type="PANTHER" id="PTHR42879">
    <property type="entry name" value="3-OXOACYL-(ACYL-CARRIER-PROTEIN) REDUCTASE"/>
    <property type="match status" value="1"/>
</dbReference>
<dbReference type="InterPro" id="IPR002347">
    <property type="entry name" value="SDR_fam"/>
</dbReference>